<evidence type="ECO:0000256" key="5">
    <source>
        <dbReference type="ARBA" id="ARBA00023136"/>
    </source>
</evidence>
<feature type="transmembrane region" description="Helical" evidence="6">
    <location>
        <begin position="147"/>
        <end position="172"/>
    </location>
</feature>
<feature type="transmembrane region" description="Helical" evidence="6">
    <location>
        <begin position="89"/>
        <end position="107"/>
    </location>
</feature>
<gene>
    <name evidence="8" type="ORF">SAMN04487950_1603</name>
</gene>
<dbReference type="RefSeq" id="WP_089867962.1">
    <property type="nucleotide sequence ID" value="NZ_FOTC01000001.1"/>
</dbReference>
<accession>A0A1I4D792</accession>
<reference evidence="9" key="1">
    <citation type="submission" date="2016-10" db="EMBL/GenBank/DDBJ databases">
        <authorList>
            <person name="Varghese N."/>
            <person name="Submissions S."/>
        </authorList>
    </citation>
    <scope>NUCLEOTIDE SEQUENCE [LARGE SCALE GENOMIC DNA]</scope>
    <source>
        <strain evidence="9">CGMCC 1.7738</strain>
    </source>
</reference>
<dbReference type="InterPro" id="IPR001958">
    <property type="entry name" value="Tet-R_TetA/multi-R_MdtG-like"/>
</dbReference>
<dbReference type="GO" id="GO:0022857">
    <property type="term" value="F:transmembrane transporter activity"/>
    <property type="evidence" value="ECO:0007669"/>
    <property type="project" value="InterPro"/>
</dbReference>
<proteinExistence type="predicted"/>
<dbReference type="PANTHER" id="PTHR43124:SF3">
    <property type="entry name" value="CHLORAMPHENICOL EFFLUX PUMP RV0191"/>
    <property type="match status" value="1"/>
</dbReference>
<feature type="transmembrane region" description="Helical" evidence="6">
    <location>
        <begin position="358"/>
        <end position="375"/>
    </location>
</feature>
<dbReference type="Gene3D" id="1.20.1250.20">
    <property type="entry name" value="MFS general substrate transporter like domains"/>
    <property type="match status" value="1"/>
</dbReference>
<dbReference type="EMBL" id="FOTC01000001">
    <property type="protein sequence ID" value="SFK88026.1"/>
    <property type="molecule type" value="Genomic_DNA"/>
</dbReference>
<feature type="transmembrane region" description="Helical" evidence="6">
    <location>
        <begin position="113"/>
        <end position="135"/>
    </location>
</feature>
<dbReference type="InterPro" id="IPR050189">
    <property type="entry name" value="MFS_Efflux_Transporters"/>
</dbReference>
<dbReference type="InterPro" id="IPR005829">
    <property type="entry name" value="Sugar_transporter_CS"/>
</dbReference>
<evidence type="ECO:0000259" key="7">
    <source>
        <dbReference type="PROSITE" id="PS50850"/>
    </source>
</evidence>
<feature type="transmembrane region" description="Helical" evidence="6">
    <location>
        <begin position="227"/>
        <end position="250"/>
    </location>
</feature>
<feature type="domain" description="Major facilitator superfamily (MFS) profile" evidence="7">
    <location>
        <begin position="23"/>
        <end position="403"/>
    </location>
</feature>
<keyword evidence="2" id="KW-1003">Cell membrane</keyword>
<evidence type="ECO:0000256" key="1">
    <source>
        <dbReference type="ARBA" id="ARBA00004651"/>
    </source>
</evidence>
<keyword evidence="4 6" id="KW-1133">Transmembrane helix</keyword>
<dbReference type="SUPFAM" id="SSF103473">
    <property type="entry name" value="MFS general substrate transporter"/>
    <property type="match status" value="1"/>
</dbReference>
<dbReference type="PROSITE" id="PS00216">
    <property type="entry name" value="SUGAR_TRANSPORT_1"/>
    <property type="match status" value="1"/>
</dbReference>
<feature type="transmembrane region" description="Helical" evidence="6">
    <location>
        <begin position="256"/>
        <end position="279"/>
    </location>
</feature>
<dbReference type="AlphaFoldDB" id="A0A1I4D792"/>
<dbReference type="STRING" id="553466.SAMN04487950_1603"/>
<dbReference type="GO" id="GO:0005886">
    <property type="term" value="C:plasma membrane"/>
    <property type="evidence" value="ECO:0007669"/>
    <property type="project" value="UniProtKB-SubCell"/>
</dbReference>
<dbReference type="PRINTS" id="PR01035">
    <property type="entry name" value="TCRTETA"/>
</dbReference>
<feature type="transmembrane region" description="Helical" evidence="6">
    <location>
        <begin position="381"/>
        <end position="399"/>
    </location>
</feature>
<evidence type="ECO:0000256" key="3">
    <source>
        <dbReference type="ARBA" id="ARBA00022692"/>
    </source>
</evidence>
<feature type="transmembrane region" description="Helical" evidence="6">
    <location>
        <begin position="178"/>
        <end position="195"/>
    </location>
</feature>
<organism evidence="8 9">
    <name type="scientific">Halogranum rubrum</name>
    <dbReference type="NCBI Taxonomy" id="553466"/>
    <lineage>
        <taxon>Archaea</taxon>
        <taxon>Methanobacteriati</taxon>
        <taxon>Methanobacteriota</taxon>
        <taxon>Stenosarchaea group</taxon>
        <taxon>Halobacteria</taxon>
        <taxon>Halobacteriales</taxon>
        <taxon>Haloferacaceae</taxon>
    </lineage>
</organism>
<dbReference type="InterPro" id="IPR036259">
    <property type="entry name" value="MFS_trans_sf"/>
</dbReference>
<evidence type="ECO:0000256" key="2">
    <source>
        <dbReference type="ARBA" id="ARBA00022475"/>
    </source>
</evidence>
<keyword evidence="9" id="KW-1185">Reference proteome</keyword>
<dbReference type="PROSITE" id="PS50850">
    <property type="entry name" value="MFS"/>
    <property type="match status" value="1"/>
</dbReference>
<evidence type="ECO:0000313" key="8">
    <source>
        <dbReference type="EMBL" id="SFK88026.1"/>
    </source>
</evidence>
<comment type="subcellular location">
    <subcellularLocation>
        <location evidence="1">Cell membrane</location>
        <topology evidence="1">Multi-pass membrane protein</topology>
    </subcellularLocation>
</comment>
<feature type="transmembrane region" description="Helical" evidence="6">
    <location>
        <begin position="57"/>
        <end position="77"/>
    </location>
</feature>
<feature type="transmembrane region" description="Helical" evidence="6">
    <location>
        <begin position="315"/>
        <end position="337"/>
    </location>
</feature>
<evidence type="ECO:0000256" key="4">
    <source>
        <dbReference type="ARBA" id="ARBA00022989"/>
    </source>
</evidence>
<dbReference type="Pfam" id="PF07690">
    <property type="entry name" value="MFS_1"/>
    <property type="match status" value="1"/>
</dbReference>
<dbReference type="PANTHER" id="PTHR43124">
    <property type="entry name" value="PURINE EFFLUX PUMP PBUE"/>
    <property type="match status" value="1"/>
</dbReference>
<name>A0A1I4D792_9EURY</name>
<feature type="transmembrane region" description="Helical" evidence="6">
    <location>
        <begin position="23"/>
        <end position="45"/>
    </location>
</feature>
<dbReference type="Proteomes" id="UP000199607">
    <property type="component" value="Unassembled WGS sequence"/>
</dbReference>
<feature type="transmembrane region" description="Helical" evidence="6">
    <location>
        <begin position="291"/>
        <end position="309"/>
    </location>
</feature>
<dbReference type="InterPro" id="IPR011701">
    <property type="entry name" value="MFS"/>
</dbReference>
<evidence type="ECO:0000313" key="9">
    <source>
        <dbReference type="Proteomes" id="UP000199607"/>
    </source>
</evidence>
<evidence type="ECO:0000256" key="6">
    <source>
        <dbReference type="SAM" id="Phobius"/>
    </source>
</evidence>
<protein>
    <submittedName>
        <fullName evidence="8">Predicted arabinose efflux permease, MFS family</fullName>
    </submittedName>
</protein>
<dbReference type="InterPro" id="IPR020846">
    <property type="entry name" value="MFS_dom"/>
</dbReference>
<sequence>MTTQPPIDSVDEPRATVPWRSRLVQVVFASTLLAPLGVPLVSPALPVIRDAFGVTDATASLLISAYFVAGIVLSPFVGALADRIGRKRVLATSLVGFGLVGGASAFAPSFGVILALRVVQGVAAAGIFISTVTLVGDAFEGSQRNAVLGVNTAVLSAGAAVFPVVGGALVSYGWNTPFYAYFLAVPVGLVAAVVLDEPAREEVRTLPGLDYLRGAASAVAASGTFPFYAATFATEFLLFGAVFTVLPFLLTSQYALAPVFVGAVIMAAEAASVVASMANGRLSESYSNRRLVAAGIGAYGVGLLGAWAAPSALFVGVSMLAVGAGVGLVLPSVDAAVSDRIPASFRAGALSLRNSTTFLGRASGPLVFAGLAVVFGYPTLLLASGVVALVGVGVGSAVGRSRSKGRARRTGVAPAEESPR</sequence>
<keyword evidence="5 6" id="KW-0472">Membrane</keyword>
<keyword evidence="3 6" id="KW-0812">Transmembrane</keyword>